<evidence type="ECO:0000256" key="6">
    <source>
        <dbReference type="SAM" id="MobiDB-lite"/>
    </source>
</evidence>
<evidence type="ECO:0000313" key="11">
    <source>
        <dbReference type="Proteomes" id="UP000886885"/>
    </source>
</evidence>
<dbReference type="InterPro" id="IPR032302">
    <property type="entry name" value="THOC2_N"/>
</dbReference>
<keyword evidence="11" id="KW-1185">Reference proteome</keyword>
<feature type="region of interest" description="Disordered" evidence="6">
    <location>
        <begin position="1620"/>
        <end position="2024"/>
    </location>
</feature>
<evidence type="ECO:0000259" key="8">
    <source>
        <dbReference type="Pfam" id="PF11732"/>
    </source>
</evidence>
<feature type="compositionally biased region" description="Basic and acidic residues" evidence="6">
    <location>
        <begin position="1892"/>
        <end position="1938"/>
    </location>
</feature>
<protein>
    <recommendedName>
        <fullName evidence="3">THO complex subunit 2</fullName>
    </recommendedName>
</protein>
<feature type="compositionally biased region" description="Basic and acidic residues" evidence="6">
    <location>
        <begin position="1873"/>
        <end position="1885"/>
    </location>
</feature>
<dbReference type="InterPro" id="IPR021418">
    <property type="entry name" value="THO_THOC2_C"/>
</dbReference>
<feature type="domain" description="THO complex subunitTHOC2 C-terminal" evidence="7">
    <location>
        <begin position="1084"/>
        <end position="1379"/>
    </location>
</feature>
<feature type="domain" description="THO complex subunit 2 N-terminal" evidence="9">
    <location>
        <begin position="102"/>
        <end position="470"/>
    </location>
</feature>
<comment type="similarity">
    <text evidence="2">Belongs to the THOC2 family.</text>
</comment>
<evidence type="ECO:0000259" key="7">
    <source>
        <dbReference type="Pfam" id="PF11262"/>
    </source>
</evidence>
<dbReference type="OrthoDB" id="29024at2759"/>
<evidence type="ECO:0000256" key="1">
    <source>
        <dbReference type="ARBA" id="ARBA00004123"/>
    </source>
</evidence>
<feature type="compositionally biased region" description="Basic and acidic residues" evidence="6">
    <location>
        <begin position="1980"/>
        <end position="1990"/>
    </location>
</feature>
<dbReference type="GO" id="GO:0006397">
    <property type="term" value="P:mRNA processing"/>
    <property type="evidence" value="ECO:0007669"/>
    <property type="project" value="InterPro"/>
</dbReference>
<feature type="domain" description="THO complex subunitTHOC2 N-terminal" evidence="8">
    <location>
        <begin position="651"/>
        <end position="695"/>
    </location>
</feature>
<dbReference type="Pfam" id="PF11732">
    <property type="entry name" value="Thoc2"/>
    <property type="match status" value="2"/>
</dbReference>
<dbReference type="InterPro" id="IPR021726">
    <property type="entry name" value="THO_THOC2_N"/>
</dbReference>
<organism evidence="10 11">
    <name type="scientific">Populus tomentosa</name>
    <name type="common">Chinese white poplar</name>
    <dbReference type="NCBI Taxonomy" id="118781"/>
    <lineage>
        <taxon>Eukaryota</taxon>
        <taxon>Viridiplantae</taxon>
        <taxon>Streptophyta</taxon>
        <taxon>Embryophyta</taxon>
        <taxon>Tracheophyta</taxon>
        <taxon>Spermatophyta</taxon>
        <taxon>Magnoliopsida</taxon>
        <taxon>eudicotyledons</taxon>
        <taxon>Gunneridae</taxon>
        <taxon>Pentapetalae</taxon>
        <taxon>rosids</taxon>
        <taxon>fabids</taxon>
        <taxon>Malpighiales</taxon>
        <taxon>Salicaceae</taxon>
        <taxon>Saliceae</taxon>
        <taxon>Populus</taxon>
    </lineage>
</organism>
<keyword evidence="4" id="KW-0539">Nucleus</keyword>
<accession>A0A8X7YD66</accession>
<reference evidence="10" key="1">
    <citation type="journal article" date="2020" name="bioRxiv">
        <title>Hybrid origin of Populus tomentosa Carr. identified through genome sequencing and phylogenomic analysis.</title>
        <authorList>
            <person name="An X."/>
            <person name="Gao K."/>
            <person name="Chen Z."/>
            <person name="Li J."/>
            <person name="Yang X."/>
            <person name="Yang X."/>
            <person name="Zhou J."/>
            <person name="Guo T."/>
            <person name="Zhao T."/>
            <person name="Huang S."/>
            <person name="Miao D."/>
            <person name="Khan W.U."/>
            <person name="Rao P."/>
            <person name="Ye M."/>
            <person name="Lei B."/>
            <person name="Liao W."/>
            <person name="Wang J."/>
            <person name="Ji L."/>
            <person name="Li Y."/>
            <person name="Guo B."/>
            <person name="Mustafa N.S."/>
            <person name="Li S."/>
            <person name="Yun Q."/>
            <person name="Keller S.R."/>
            <person name="Mao J."/>
            <person name="Zhang R."/>
            <person name="Strauss S.H."/>
        </authorList>
    </citation>
    <scope>NUCLEOTIDE SEQUENCE</scope>
    <source>
        <strain evidence="10">GM15</strain>
        <tissue evidence="10">Leaf</tissue>
    </source>
</reference>
<feature type="compositionally biased region" description="Basic and acidic residues" evidence="6">
    <location>
        <begin position="1851"/>
        <end position="1861"/>
    </location>
</feature>
<feature type="region of interest" description="Disordered" evidence="6">
    <location>
        <begin position="1419"/>
        <end position="1578"/>
    </location>
</feature>
<proteinExistence type="inferred from homology"/>
<feature type="compositionally biased region" description="Polar residues" evidence="6">
    <location>
        <begin position="1437"/>
        <end position="1450"/>
    </location>
</feature>
<keyword evidence="5" id="KW-0175">Coiled coil</keyword>
<feature type="compositionally biased region" description="Basic and acidic residues" evidence="6">
    <location>
        <begin position="2002"/>
        <end position="2024"/>
    </location>
</feature>
<dbReference type="Proteomes" id="UP000886885">
    <property type="component" value="Chromosome 13D"/>
</dbReference>
<feature type="coiled-coil region" evidence="5">
    <location>
        <begin position="1107"/>
        <end position="1176"/>
    </location>
</feature>
<feature type="compositionally biased region" description="Basic and acidic residues" evidence="6">
    <location>
        <begin position="1551"/>
        <end position="1562"/>
    </location>
</feature>
<feature type="domain" description="THO complex subunit 2 N-terminal" evidence="9">
    <location>
        <begin position="502"/>
        <end position="649"/>
    </location>
</feature>
<feature type="domain" description="THO complex subunitTHOC2 N-terminal" evidence="8">
    <location>
        <begin position="748"/>
        <end position="788"/>
    </location>
</feature>
<dbReference type="GO" id="GO:0006406">
    <property type="term" value="P:mRNA export from nucleus"/>
    <property type="evidence" value="ECO:0007669"/>
    <property type="project" value="InterPro"/>
</dbReference>
<dbReference type="Pfam" id="PF11262">
    <property type="entry name" value="Tho2"/>
    <property type="match status" value="1"/>
</dbReference>
<evidence type="ECO:0000313" key="10">
    <source>
        <dbReference type="EMBL" id="KAG6750953.1"/>
    </source>
</evidence>
<dbReference type="Pfam" id="PF16134">
    <property type="entry name" value="THOC2_N"/>
    <property type="match status" value="2"/>
</dbReference>
<feature type="compositionally biased region" description="Basic and acidic residues" evidence="6">
    <location>
        <begin position="1451"/>
        <end position="1477"/>
    </location>
</feature>
<comment type="subcellular location">
    <subcellularLocation>
        <location evidence="1">Nucleus</location>
    </subcellularLocation>
</comment>
<evidence type="ECO:0000256" key="2">
    <source>
        <dbReference type="ARBA" id="ARBA00007857"/>
    </source>
</evidence>
<dbReference type="InterPro" id="IPR040007">
    <property type="entry name" value="Tho2"/>
</dbReference>
<feature type="compositionally biased region" description="Pro residues" evidence="6">
    <location>
        <begin position="1833"/>
        <end position="1843"/>
    </location>
</feature>
<evidence type="ECO:0000256" key="3">
    <source>
        <dbReference type="ARBA" id="ARBA00019596"/>
    </source>
</evidence>
<gene>
    <name evidence="10" type="ORF">POTOM_045468</name>
</gene>
<feature type="compositionally biased region" description="Low complexity" evidence="6">
    <location>
        <begin position="1481"/>
        <end position="1500"/>
    </location>
</feature>
<dbReference type="PANTHER" id="PTHR21597">
    <property type="entry name" value="THO2 PROTEIN"/>
    <property type="match status" value="1"/>
</dbReference>
<dbReference type="GO" id="GO:0003729">
    <property type="term" value="F:mRNA binding"/>
    <property type="evidence" value="ECO:0007669"/>
    <property type="project" value="TreeGrafter"/>
</dbReference>
<dbReference type="EMBL" id="JAAWWB010000026">
    <property type="protein sequence ID" value="KAG6750953.1"/>
    <property type="molecule type" value="Genomic_DNA"/>
</dbReference>
<name>A0A8X7YD66_POPTO</name>
<evidence type="ECO:0000256" key="4">
    <source>
        <dbReference type="ARBA" id="ARBA00023242"/>
    </source>
</evidence>
<sequence>MSTTLPPMECLHVTEEFILELKSGNRSFRLPHPVPVLRFLYELSWTLVRGELPFQKCKAALDSVEFVDKMSAVGLGSNFADIITQMAQDLTMSGEYRSRLIKLSLFNIKSFPSFQAKWLVESALVPLRFFQERCEEEFLWEAEMIKIKAQDLKGKEVRVNTRLLYQQTKFNLLREESEGYAKLYSYVGKYIIASSQWVFFAVTCGSETFMLLDAVGFIMIFSVDLQVTLLCRGSEDTAENTSAATIGIIKSLIGHFDLDPNRVFDIVLECFELQPDSNVFLDLIPIFPKSHASQILGFKFQYYQRMELNSPVPFGLYKLTALLVREEFIDLDSICAHLLPKDHEAFEHYNTFSSKRLDEAYKIGKINLAATGKDLMDDEKQGDVTIDLFAALDMETEAVAERFSDLEKNQTLGLLTGFLSVDDWYHAHILFERLSPLNPVAHTQICDGLFRLIEKTISSAYNIIRQPHVQNCGSPAVAGIDAMDVTSSSGHVSLIDLPKEFFQMLVTVGPYLYRDTLLLQKVCRVLRGYYMSALELVDSGDGALNGESLITRNRVLRLHLREGRSLVEEALGACLLPSLQLVPANPAAGQEIWEVMSLLPYEVRYRLYGEWEKDDERNPMVLAARQTAKLDTRRILKRLAKENLKQLGRMVAKLAHANPMTVLRTIVHQIEAYRDMITPVVDAFKYLTQVKLNALLSALKFRTLIKGGSDMICKLEMEELTAMHIEAWIALSSTEGASCLEWFLSASCLEMLEYDILEYVVIERLAQGGRDKLKDDGLNLSDWLQSLASFWGHLFFSDSSFSLMLLSMSVSNNLSYECGRSIHLVRTDVHYIILPMCKKYPSMELRGLFQYLVNQLKKGQGIELVLLQELVQQMANVQYTENLTEEQLDAMAGSETLRYQATSFGVTRNNKALFKSTNRLRDSLLPKDEPKLAIPLLLLIAQHRSVVVINADAPYIKMVSEQFDRCHGTLLQYVEFLCGAVTPPSAYAQLIPSLDDLVHLYHLDPEVAFLIYRPVMRLFRCEGSLDVFWPLDSNETVTTTSANLEPEAREYSGRVILDLGSLHKPVMWSDLLETVKTMLPSKAWNSLSPDLYATFWGLTLYDLYVPRNRYESEIAKQQAALKALEELSDNSSSAIAKRKKEKERIQESLDRLTSELHKHEENVSSVRRRLSREKDKWLTSCPDTLKINMEFLQRCIFPRCTFSMPDAVYCAMFVHTLHSLGTPFFNTVNHIDVLICKTLQPMICCCTEYEAGRLGRFLYETLKIAYFWKSEETIYERECGNMPGFAVYYRFPNSQRVTYGQFIKVHWKWSQRMSRLLIQCLESSEYMEIRNALILLTKISGVFPVTKRSGINLEKRVTRIKSDEREDLKVLATGVAAALAARKPSWVTDEEFGMGYLDIKPPSAASKSLSGNVAAAQNSSALNVSQGEPADGRALVTGSQHGDPGNSNRDQISRAKHADGRSDRTENIPHLKSDLGHQKSKGGSSTNGSNAQSAVSSAAVHIGASRSAENQKGMDDSTNRTLEDSTVRVAGKNLAESELKVSTKRPVSKTPKQDVVKDDNKSGKGVGRTLSTSTSDKDIQVHLSEGRHGGASNVSSALTSNGNALSVSEKVSTIFTRTSDSYGVESKPDSGGNKPMLKDEATEVADVQKPPSRLVHSPRHDNSVAASKSSDKLQKRASPAEEPDRLSKRQKGDVELRDLEGEVKFSERERSADTRSAELDKVGNDEQNLYRSVDKPLDRSKDKGNDRYDRDHRERSERPDKSRGDDSLADRSRDKSMERYGRELSVERGQDRVADRSFDRLADKAKDDRSKLRYNDTSAEKSQVDDRFHGQNLPPPPPLPPHMVPQSVTSGRRDEDADRRFGTTSRQVQRLSPRHDEKERRRSEENSLVSQDDAKRRKEDDVRERKREEREGLSIKVEEREREREREREKTNLSKEEIDSSATAKRRKLKRDHLPTGEAGEYSPVAPPPPPLGIGMSHSYDGRERGDRKGAMNQRASYLEEPLMRIHGKDVVGKMGRRDTDPYP</sequence>
<comment type="caution">
    <text evidence="10">The sequence shown here is derived from an EMBL/GenBank/DDBJ whole genome shotgun (WGS) entry which is preliminary data.</text>
</comment>
<feature type="compositionally biased region" description="Basic and acidic residues" evidence="6">
    <location>
        <begin position="1669"/>
        <end position="1724"/>
    </location>
</feature>
<feature type="compositionally biased region" description="Basic and acidic residues" evidence="6">
    <location>
        <begin position="1512"/>
        <end position="1526"/>
    </location>
</feature>
<dbReference type="GO" id="GO:0000445">
    <property type="term" value="C:THO complex part of transcription export complex"/>
    <property type="evidence" value="ECO:0007669"/>
    <property type="project" value="TreeGrafter"/>
</dbReference>
<feature type="compositionally biased region" description="Basic and acidic residues" evidence="6">
    <location>
        <begin position="1732"/>
        <end position="1829"/>
    </location>
</feature>
<dbReference type="PANTHER" id="PTHR21597:SF0">
    <property type="entry name" value="THO COMPLEX SUBUNIT 2"/>
    <property type="match status" value="1"/>
</dbReference>
<evidence type="ECO:0000259" key="9">
    <source>
        <dbReference type="Pfam" id="PF16134"/>
    </source>
</evidence>
<evidence type="ECO:0000256" key="5">
    <source>
        <dbReference type="SAM" id="Coils"/>
    </source>
</evidence>